<keyword evidence="3" id="KW-1185">Reference proteome</keyword>
<evidence type="ECO:0000313" key="2">
    <source>
        <dbReference type="EMBL" id="TDL87812.1"/>
    </source>
</evidence>
<reference evidence="2 3" key="1">
    <citation type="submission" date="2019-03" db="EMBL/GenBank/DDBJ databases">
        <title>Rhodobacteraceae bacterium SM1902, a new member of the family Rhodobacteraceae isolated from Yantai.</title>
        <authorList>
            <person name="Sun Y."/>
        </authorList>
    </citation>
    <scope>NUCLEOTIDE SEQUENCE [LARGE SCALE GENOMIC DNA]</scope>
    <source>
        <strain evidence="2 3">SM1902</strain>
    </source>
</reference>
<dbReference type="OrthoDB" id="7359147at2"/>
<proteinExistence type="predicted"/>
<dbReference type="Pfam" id="PF13769">
    <property type="entry name" value="Virulence_fact"/>
    <property type="match status" value="1"/>
</dbReference>
<protein>
    <recommendedName>
        <fullName evidence="1">Virulence factor domain-containing protein</fullName>
    </recommendedName>
</protein>
<dbReference type="RefSeq" id="WP_133342916.1">
    <property type="nucleotide sequence ID" value="NZ_SMZO01000021.1"/>
</dbReference>
<dbReference type="AlphaFoldDB" id="A0A4R6AVR5"/>
<comment type="caution">
    <text evidence="2">The sequence shown here is derived from an EMBL/GenBank/DDBJ whole genome shotgun (WGS) entry which is preliminary data.</text>
</comment>
<dbReference type="Proteomes" id="UP000294562">
    <property type="component" value="Unassembled WGS sequence"/>
</dbReference>
<sequence>MSGIKIVYWRDIPAQVLAGRGRNAKKVTLTERFEQAIDRAAMRSGAAGTDDYLAQWRKAPAKDDSDTDAAQVAARIERDYDNDHLKKLIENNGWA</sequence>
<name>A0A4R6AVR5_9RHOB</name>
<organism evidence="2 3">
    <name type="scientific">Meridianimarinicoccus aquatilis</name>
    <dbReference type="NCBI Taxonomy" id="2552766"/>
    <lineage>
        <taxon>Bacteria</taxon>
        <taxon>Pseudomonadati</taxon>
        <taxon>Pseudomonadota</taxon>
        <taxon>Alphaproteobacteria</taxon>
        <taxon>Rhodobacterales</taxon>
        <taxon>Paracoccaceae</taxon>
        <taxon>Meridianimarinicoccus</taxon>
    </lineage>
</organism>
<evidence type="ECO:0000259" key="1">
    <source>
        <dbReference type="Pfam" id="PF13769"/>
    </source>
</evidence>
<gene>
    <name evidence="2" type="ORF">E2L05_10760</name>
</gene>
<dbReference type="InterPro" id="IPR025989">
    <property type="entry name" value="Virulence_F_dom"/>
</dbReference>
<dbReference type="EMBL" id="SMZO01000021">
    <property type="protein sequence ID" value="TDL87812.1"/>
    <property type="molecule type" value="Genomic_DNA"/>
</dbReference>
<evidence type="ECO:0000313" key="3">
    <source>
        <dbReference type="Proteomes" id="UP000294562"/>
    </source>
</evidence>
<accession>A0A4R6AVR5</accession>
<feature type="domain" description="Virulence factor" evidence="1">
    <location>
        <begin position="7"/>
        <end position="89"/>
    </location>
</feature>